<evidence type="ECO:0000313" key="1">
    <source>
        <dbReference type="EMBL" id="MEW9491903.1"/>
    </source>
</evidence>
<organism evidence="1 2">
    <name type="scientific">Candidatus Aramenus sulfurataquae</name>
    <dbReference type="NCBI Taxonomy" id="1326980"/>
    <lineage>
        <taxon>Archaea</taxon>
        <taxon>Thermoproteota</taxon>
        <taxon>Thermoprotei</taxon>
        <taxon>Sulfolobales</taxon>
        <taxon>Sulfolobaceae</taxon>
        <taxon>Candidatus Aramenus</taxon>
    </lineage>
</organism>
<name>A0ACC6TQ16_9CREN</name>
<reference evidence="1" key="1">
    <citation type="submission" date="2024-07" db="EMBL/GenBank/DDBJ databases">
        <title>Metagenome and Metagenome-Assembled Genomes of Archaea from a hot spring from the geothermal field of Los Azufres, Mexico.</title>
        <authorList>
            <person name="Marin-Paredes R."/>
            <person name="Martinez-Romero E."/>
            <person name="Servin-Garciduenas L.E."/>
        </authorList>
    </citation>
    <scope>NUCLEOTIDE SEQUENCE</scope>
    <source>
        <strain evidence="1">AZ1-454</strain>
    </source>
</reference>
<accession>A0ACC6TQ16</accession>
<evidence type="ECO:0000313" key="2">
    <source>
        <dbReference type="Proteomes" id="UP000053480"/>
    </source>
</evidence>
<proteinExistence type="predicted"/>
<comment type="caution">
    <text evidence="1">The sequence shown here is derived from an EMBL/GenBank/DDBJ whole genome shotgun (WGS) entry which is preliminary data.</text>
</comment>
<dbReference type="Proteomes" id="UP000053480">
    <property type="component" value="Unassembled WGS sequence"/>
</dbReference>
<gene>
    <name evidence="1" type="ORF">TQ35_0006865</name>
</gene>
<dbReference type="EMBL" id="JZWS03000008">
    <property type="protein sequence ID" value="MEW9491903.1"/>
    <property type="molecule type" value="Genomic_DNA"/>
</dbReference>
<sequence>MSQDNNENKKEEEKKTVTIRGVDQELYNRLNELAKRTGKTVGELTNQAYKIFLGLTDTAKKVATTAVESGKSFVEGFKETAETVVVSDVDEIEITKEEIRGLDKPLAFRNVKKLVFVGIDESDLERVKEIVGVDEVVIPKGVNKIKLLQKCRMVKRVTQAS</sequence>
<protein>
    <submittedName>
        <fullName evidence="1">Uncharacterized protein</fullName>
    </submittedName>
</protein>